<evidence type="ECO:0000256" key="3">
    <source>
        <dbReference type="ARBA" id="ARBA00038177"/>
    </source>
</evidence>
<keyword evidence="1" id="KW-0560">Oxidoreductase</keyword>
<organism evidence="5 6">
    <name type="scientific">Parendozoicomonas callyspongiae</name>
    <dbReference type="NCBI Taxonomy" id="2942213"/>
    <lineage>
        <taxon>Bacteria</taxon>
        <taxon>Pseudomonadati</taxon>
        <taxon>Pseudomonadota</taxon>
        <taxon>Gammaproteobacteria</taxon>
        <taxon>Oceanospirillales</taxon>
        <taxon>Endozoicomonadaceae</taxon>
        <taxon>Parendozoicomonas</taxon>
    </lineage>
</organism>
<dbReference type="RefSeq" id="WP_249700161.1">
    <property type="nucleotide sequence ID" value="NZ_JAMFLX010000017.1"/>
</dbReference>
<gene>
    <name evidence="5" type="ORF">M3P05_13095</name>
</gene>
<proteinExistence type="inferred from homology"/>
<dbReference type="PRINTS" id="PR00410">
    <property type="entry name" value="PHEHYDRXLASE"/>
</dbReference>
<dbReference type="Pfam" id="PF00175">
    <property type="entry name" value="NAD_binding_1"/>
    <property type="match status" value="1"/>
</dbReference>
<dbReference type="SUPFAM" id="SSF63380">
    <property type="entry name" value="Riboflavin synthase domain-like"/>
    <property type="match status" value="1"/>
</dbReference>
<dbReference type="InterPro" id="IPR050415">
    <property type="entry name" value="MRET"/>
</dbReference>
<dbReference type="InterPro" id="IPR039261">
    <property type="entry name" value="FNR_nucleotide-bd"/>
</dbReference>
<evidence type="ECO:0000313" key="6">
    <source>
        <dbReference type="Proteomes" id="UP001203338"/>
    </source>
</evidence>
<dbReference type="SUPFAM" id="SSF52343">
    <property type="entry name" value="Ferredoxin reductase-like, C-terminal NADP-linked domain"/>
    <property type="match status" value="1"/>
</dbReference>
<evidence type="ECO:0000313" key="5">
    <source>
        <dbReference type="EMBL" id="MCL6270860.1"/>
    </source>
</evidence>
<comment type="caution">
    <text evidence="5">The sequence shown here is derived from an EMBL/GenBank/DDBJ whole genome shotgun (WGS) entry which is preliminary data.</text>
</comment>
<dbReference type="Gene3D" id="2.40.30.10">
    <property type="entry name" value="Translation factors"/>
    <property type="match status" value="1"/>
</dbReference>
<evidence type="ECO:0000259" key="4">
    <source>
        <dbReference type="PROSITE" id="PS51384"/>
    </source>
</evidence>
<keyword evidence="6" id="KW-1185">Reference proteome</keyword>
<name>A0ABT0PHK4_9GAMM</name>
<keyword evidence="2" id="KW-0455">Luminescence</keyword>
<dbReference type="InterPro" id="IPR017927">
    <property type="entry name" value="FAD-bd_FR_type"/>
</dbReference>
<dbReference type="PANTHER" id="PTHR47354">
    <property type="entry name" value="NADH OXIDOREDUCTASE HCR"/>
    <property type="match status" value="1"/>
</dbReference>
<reference evidence="5 6" key="1">
    <citation type="submission" date="2022-05" db="EMBL/GenBank/DDBJ databases">
        <authorList>
            <person name="Park J.-S."/>
        </authorList>
    </citation>
    <scope>NUCLEOTIDE SEQUENCE [LARGE SCALE GENOMIC DNA]</scope>
    <source>
        <strain evidence="5 6">2012CJ34-2</strain>
    </source>
</reference>
<dbReference type="PROSITE" id="PS51384">
    <property type="entry name" value="FAD_FR"/>
    <property type="match status" value="1"/>
</dbReference>
<feature type="domain" description="FAD-binding FR-type" evidence="4">
    <location>
        <begin position="8"/>
        <end position="112"/>
    </location>
</feature>
<dbReference type="InterPro" id="IPR017938">
    <property type="entry name" value="Riboflavin_synthase-like_b-brl"/>
</dbReference>
<evidence type="ECO:0000256" key="1">
    <source>
        <dbReference type="ARBA" id="ARBA00023002"/>
    </source>
</evidence>
<dbReference type="Proteomes" id="UP001203338">
    <property type="component" value="Unassembled WGS sequence"/>
</dbReference>
<dbReference type="EMBL" id="JAMFLX010000017">
    <property type="protein sequence ID" value="MCL6270860.1"/>
    <property type="molecule type" value="Genomic_DNA"/>
</dbReference>
<dbReference type="Gene3D" id="3.40.50.80">
    <property type="entry name" value="Nucleotide-binding domain of ferredoxin-NADP reductase (FNR) module"/>
    <property type="match status" value="1"/>
</dbReference>
<sequence>MPGEIVVPQDAEQRLVKVENLNTVAGDVYQVILRSADNRPLAWHAGQYLEVVMPEGAPCAYSIASATAKDGMTLELHIQCYPGHTRAQEVIEHLRSEQAVTIHLPKGNCHIGECPQVPLVFIAAGTGFAQMKAMIEQSFLNAHPCPLHLYWGVRRPNGFYMPSLPVYWASEKSVHYHPVVSDPEAGDGWNGRDGLLYKAVLDDKEQLADAHFYISGSPDMVYSTFDELVTAGFPAKHIHSDVFDYCPR</sequence>
<dbReference type="PANTHER" id="PTHR47354:SF7">
    <property type="entry name" value="NAD(P)H-FLAVIN REDUCTASE"/>
    <property type="match status" value="1"/>
</dbReference>
<dbReference type="CDD" id="cd06189">
    <property type="entry name" value="flavin_oxioreductase"/>
    <property type="match status" value="1"/>
</dbReference>
<dbReference type="InterPro" id="IPR001433">
    <property type="entry name" value="OxRdtase_FAD/NAD-bd"/>
</dbReference>
<comment type="similarity">
    <text evidence="3">Belongs to the Fre/LuxG FAD/NAD(P) flavoprotein oxidoreductase family.</text>
</comment>
<evidence type="ECO:0000256" key="2">
    <source>
        <dbReference type="ARBA" id="ARBA00023223"/>
    </source>
</evidence>
<accession>A0ABT0PHK4</accession>
<protein>
    <submittedName>
        <fullName evidence="5">NAD(P)H-flavin reductase</fullName>
    </submittedName>
</protein>